<sequence>MSGLFSCFGPRKPATGDAPTDDNNEKRNSTSSATTPAAPAAPTAPPRPAYESHLPKPAADAAIGTAVSSVFDGIDAYVEKYYRDKTSEDLDATHEACLMLVGTPHLPSSLTDLLQSNRPNPLVCRPTSLIRHSIAYMVQQAMTMDEGGRNSLLPPWMTGLPQALRDGRDAREGAGEEEKAAFDEAFAHWRVLTAYLQPPNAATTNPLAKQSRSAAVRAIADRITGAFAPWESFPGAPEQRAALVAICDEAAAAGALVFAQPATFAYVWTPQNLGLDEEPRKVAVVKPGLVKTCTGVEGAMERRGEEVTVVHARHIPLTFPEGFVAQ</sequence>
<dbReference type="EMBL" id="LAQI01000014">
    <property type="protein sequence ID" value="KKY28043.1"/>
    <property type="molecule type" value="Genomic_DNA"/>
</dbReference>
<feature type="compositionally biased region" description="Low complexity" evidence="1">
    <location>
        <begin position="29"/>
        <end position="41"/>
    </location>
</feature>
<evidence type="ECO:0000313" key="3">
    <source>
        <dbReference type="Proteomes" id="UP000034182"/>
    </source>
</evidence>
<proteinExistence type="predicted"/>
<organism evidence="2 3">
    <name type="scientific">Diplodia seriata</name>
    <dbReference type="NCBI Taxonomy" id="420778"/>
    <lineage>
        <taxon>Eukaryota</taxon>
        <taxon>Fungi</taxon>
        <taxon>Dikarya</taxon>
        <taxon>Ascomycota</taxon>
        <taxon>Pezizomycotina</taxon>
        <taxon>Dothideomycetes</taxon>
        <taxon>Dothideomycetes incertae sedis</taxon>
        <taxon>Botryosphaeriales</taxon>
        <taxon>Botryosphaeriaceae</taxon>
        <taxon>Diplodia</taxon>
    </lineage>
</organism>
<name>A0A0G2GXZ5_9PEZI</name>
<dbReference type="Proteomes" id="UP000034182">
    <property type="component" value="Unassembled WGS sequence"/>
</dbReference>
<feature type="region of interest" description="Disordered" evidence="1">
    <location>
        <begin position="1"/>
        <end position="55"/>
    </location>
</feature>
<comment type="caution">
    <text evidence="2">The sequence shown here is derived from an EMBL/GenBank/DDBJ whole genome shotgun (WGS) entry which is preliminary data.</text>
</comment>
<evidence type="ECO:0000256" key="1">
    <source>
        <dbReference type="SAM" id="MobiDB-lite"/>
    </source>
</evidence>
<evidence type="ECO:0000313" key="2">
    <source>
        <dbReference type="EMBL" id="KKY28043.1"/>
    </source>
</evidence>
<gene>
    <name evidence="2" type="ORF">UCDDS831_g00566</name>
</gene>
<reference evidence="2 3" key="1">
    <citation type="submission" date="2015-03" db="EMBL/GenBank/DDBJ databases">
        <authorList>
            <person name="Morales-Cruz A."/>
            <person name="Amrine K.C."/>
            <person name="Cantu D."/>
        </authorList>
    </citation>
    <scope>NUCLEOTIDE SEQUENCE [LARGE SCALE GENOMIC DNA]</scope>
    <source>
        <strain evidence="2">DS831</strain>
    </source>
</reference>
<accession>A0A0G2GXZ5</accession>
<reference evidence="2 3" key="2">
    <citation type="submission" date="2015-05" db="EMBL/GenBank/DDBJ databases">
        <title>Distinctive expansion of gene families associated with plant cell wall degradation and secondary metabolism in the genomes of grapevine trunk pathogens.</title>
        <authorList>
            <person name="Lawrence D.P."/>
            <person name="Travadon R."/>
            <person name="Rolshausen P.E."/>
            <person name="Baumgartner K."/>
        </authorList>
    </citation>
    <scope>NUCLEOTIDE SEQUENCE [LARGE SCALE GENOMIC DNA]</scope>
    <source>
        <strain evidence="2">DS831</strain>
    </source>
</reference>
<protein>
    <submittedName>
        <fullName evidence="2">Uncharacterized protein</fullName>
    </submittedName>
</protein>
<dbReference type="AlphaFoldDB" id="A0A0G2GXZ5"/>